<organism evidence="2 3">
    <name type="scientific">Pedobacter metabolipauper</name>
    <dbReference type="NCBI Taxonomy" id="425513"/>
    <lineage>
        <taxon>Bacteria</taxon>
        <taxon>Pseudomonadati</taxon>
        <taxon>Bacteroidota</taxon>
        <taxon>Sphingobacteriia</taxon>
        <taxon>Sphingobacteriales</taxon>
        <taxon>Sphingobacteriaceae</taxon>
        <taxon>Pedobacter</taxon>
    </lineage>
</organism>
<dbReference type="Proteomes" id="UP000295620">
    <property type="component" value="Unassembled WGS sequence"/>
</dbReference>
<comment type="caution">
    <text evidence="2">The sequence shown here is derived from an EMBL/GenBank/DDBJ whole genome shotgun (WGS) entry which is preliminary data.</text>
</comment>
<protein>
    <submittedName>
        <fullName evidence="2">Uncharacterized protein</fullName>
    </submittedName>
</protein>
<feature type="signal peptide" evidence="1">
    <location>
        <begin position="1"/>
        <end position="22"/>
    </location>
</feature>
<keyword evidence="1" id="KW-0732">Signal</keyword>
<evidence type="ECO:0000313" key="3">
    <source>
        <dbReference type="Proteomes" id="UP000295620"/>
    </source>
</evidence>
<evidence type="ECO:0000256" key="1">
    <source>
        <dbReference type="SAM" id="SignalP"/>
    </source>
</evidence>
<gene>
    <name evidence="2" type="ORF">ATK78_3575</name>
</gene>
<sequence length="179" mass="19619">MKRATIQLFVLYAAIAINFSCAKDKGVVVNIEDKDLTQCPANSSCTFLFNENADINTGGSLFMTAAGNYRLFHTNMSRPGYNILLFVKAPMNGSNFELGKADVLAGRVKLISSCVACNMIPVKEIDGYVKGKNLTPGKSINKSKWLLEIKVIMASDVNASYSDTVFVKQYFYPNSTTSI</sequence>
<accession>A0A4V3D0U0</accession>
<proteinExistence type="predicted"/>
<dbReference type="OrthoDB" id="756984at2"/>
<name>A0A4V3D0U0_9SPHI</name>
<dbReference type="RefSeq" id="WP_133577419.1">
    <property type="nucleotide sequence ID" value="NZ_SNYC01000006.1"/>
</dbReference>
<reference evidence="2 3" key="1">
    <citation type="submission" date="2019-03" db="EMBL/GenBank/DDBJ databases">
        <title>Genomic Encyclopedia of Archaeal and Bacterial Type Strains, Phase II (KMG-II): from individual species to whole genera.</title>
        <authorList>
            <person name="Goeker M."/>
        </authorList>
    </citation>
    <scope>NUCLEOTIDE SEQUENCE [LARGE SCALE GENOMIC DNA]</scope>
    <source>
        <strain evidence="2 3">DSM 19035</strain>
    </source>
</reference>
<dbReference type="EMBL" id="SNYC01000006">
    <property type="protein sequence ID" value="TDQ07449.1"/>
    <property type="molecule type" value="Genomic_DNA"/>
</dbReference>
<evidence type="ECO:0000313" key="2">
    <source>
        <dbReference type="EMBL" id="TDQ07449.1"/>
    </source>
</evidence>
<dbReference type="AlphaFoldDB" id="A0A4V3D0U0"/>
<feature type="chain" id="PRO_5020368850" evidence="1">
    <location>
        <begin position="23"/>
        <end position="179"/>
    </location>
</feature>
<keyword evidence="3" id="KW-1185">Reference proteome</keyword>